<proteinExistence type="predicted"/>
<name>A0ABT1AAH0_9PSEU</name>
<dbReference type="RefSeq" id="WP_252445253.1">
    <property type="nucleotide sequence ID" value="NZ_JAGSOV010000075.1"/>
</dbReference>
<evidence type="ECO:0000313" key="4">
    <source>
        <dbReference type="Proteomes" id="UP001165283"/>
    </source>
</evidence>
<evidence type="ECO:0000256" key="1">
    <source>
        <dbReference type="SAM" id="Phobius"/>
    </source>
</evidence>
<keyword evidence="1" id="KW-0472">Membrane</keyword>
<sequence>MAQDPPTGADASDPDPRDVRDRADLAAALLSLKARSNLSYRRLERVTAEAPGARFGLPFTTIRDYIQGRSLPTADRLDQIVWACRVTDPEQRAEWARALRRVIDAGAQTHTADPYRGLTPYVEDDAERFHGRAGLVAELVGRLSAAGAAGGGLVAVVGASGAGTTSVLRAGLMAALRREAPNRPVRYGTPGSDPAGQLAELLGADRPRPGAPAPVVVLDQLEQLFTASAPARAAFLTMLEEATTGPQGTVVVVGLRADRLDRARREPVLAAALDAGPVVVGAMAPDELRQAIVGPATGAGRAVGDGLVELLLHELRDGSAGGAHAPGALPLLSLALSATWASAAGAELTVADYRAGGGLDGAATRVAEAVYAGLGVEEQRIVRTVLLRLVRVADDAEPARRRAPVDELAELAEAAPVVDRLVAARVLTLGEGTVEITHDVLLHCWPRLVGWLAEDRSGHAVRGALAEAARRWQDGGTDPGLLLRGRPLADAVDWAAGTAGDELAPSELHFLRASLERDATDHAVQRGRARRLLVAVVVLAVVTTALIGVTALALLGGPEPIVECPAPPPAALVITPGAPQR</sequence>
<dbReference type="InterPro" id="IPR049052">
    <property type="entry name" value="nSTAND1"/>
</dbReference>
<dbReference type="EMBL" id="JAGSOV010000075">
    <property type="protein sequence ID" value="MCO1660030.1"/>
    <property type="molecule type" value="Genomic_DNA"/>
</dbReference>
<feature type="domain" description="Novel STAND NTPase 1" evidence="2">
    <location>
        <begin position="114"/>
        <end position="479"/>
    </location>
</feature>
<reference evidence="3" key="1">
    <citation type="submission" date="2021-04" db="EMBL/GenBank/DDBJ databases">
        <title>Pseudonocardia sp. nov., isolated from sandy soil of mangrove forest.</title>
        <authorList>
            <person name="Zan Z."/>
            <person name="Huang R."/>
            <person name="Liu W."/>
        </authorList>
    </citation>
    <scope>NUCLEOTIDE SEQUENCE</scope>
    <source>
        <strain evidence="3">S2-4</strain>
    </source>
</reference>
<feature type="transmembrane region" description="Helical" evidence="1">
    <location>
        <begin position="532"/>
        <end position="555"/>
    </location>
</feature>
<keyword evidence="4" id="KW-1185">Reference proteome</keyword>
<keyword evidence="1" id="KW-1133">Transmembrane helix</keyword>
<organism evidence="3 4">
    <name type="scientific">Pseudonocardia humida</name>
    <dbReference type="NCBI Taxonomy" id="2800819"/>
    <lineage>
        <taxon>Bacteria</taxon>
        <taxon>Bacillati</taxon>
        <taxon>Actinomycetota</taxon>
        <taxon>Actinomycetes</taxon>
        <taxon>Pseudonocardiales</taxon>
        <taxon>Pseudonocardiaceae</taxon>
        <taxon>Pseudonocardia</taxon>
    </lineage>
</organism>
<evidence type="ECO:0000313" key="3">
    <source>
        <dbReference type="EMBL" id="MCO1660030.1"/>
    </source>
</evidence>
<keyword evidence="1" id="KW-0812">Transmembrane</keyword>
<dbReference type="Pfam" id="PF20703">
    <property type="entry name" value="nSTAND1"/>
    <property type="match status" value="1"/>
</dbReference>
<comment type="caution">
    <text evidence="3">The sequence shown here is derived from an EMBL/GenBank/DDBJ whole genome shotgun (WGS) entry which is preliminary data.</text>
</comment>
<gene>
    <name evidence="3" type="ORF">KDL28_33730</name>
</gene>
<dbReference type="Proteomes" id="UP001165283">
    <property type="component" value="Unassembled WGS sequence"/>
</dbReference>
<accession>A0ABT1AAH0</accession>
<protein>
    <recommendedName>
        <fullName evidence="2">Novel STAND NTPase 1 domain-containing protein</fullName>
    </recommendedName>
</protein>
<evidence type="ECO:0000259" key="2">
    <source>
        <dbReference type="Pfam" id="PF20703"/>
    </source>
</evidence>